<keyword evidence="3" id="KW-0677">Repeat</keyword>
<dbReference type="InterPro" id="IPR020472">
    <property type="entry name" value="WD40_PAC1"/>
</dbReference>
<dbReference type="EMBL" id="CP000882">
    <property type="protein sequence ID" value="ABW98032.1"/>
    <property type="molecule type" value="Genomic_DNA"/>
</dbReference>
<evidence type="ECO:0000256" key="2">
    <source>
        <dbReference type="ARBA" id="ARBA00022574"/>
    </source>
</evidence>
<gene>
    <name evidence="5" type="ORF">HAN_2g205</name>
</gene>
<dbReference type="PROSITE" id="PS50294">
    <property type="entry name" value="WD_REPEATS_REGION"/>
    <property type="match status" value="3"/>
</dbReference>
<dbReference type="GO" id="GO:0043022">
    <property type="term" value="F:ribosome binding"/>
    <property type="evidence" value="ECO:0007669"/>
    <property type="project" value="InterPro"/>
</dbReference>
<dbReference type="Pfam" id="PF00400">
    <property type="entry name" value="WD40"/>
    <property type="match status" value="7"/>
</dbReference>
<dbReference type="Proteomes" id="UP000243127">
    <property type="component" value="Nucleomorph 2"/>
</dbReference>
<geneLocation type="nucleomorph" evidence="5"/>
<evidence type="ECO:0000256" key="1">
    <source>
        <dbReference type="ARBA" id="ARBA00007253"/>
    </source>
</evidence>
<dbReference type="AlphaFoldDB" id="A9BKM7"/>
<accession>A9BKM7</accession>
<dbReference type="Gene3D" id="2.130.10.10">
    <property type="entry name" value="YVTN repeat-like/Quinoprotein amine dehydrogenase"/>
    <property type="match status" value="1"/>
</dbReference>
<reference evidence="5 6" key="1">
    <citation type="journal article" date="2007" name="Proc. Natl. Acad. Sci. U.S.A.">
        <title>Nucleomorph genome of Hemiselmis andersenii reveals complete intron loss and compaction as a driver of protein structure and function.</title>
        <authorList>
            <person name="Lane C.E."/>
            <person name="van den Heuvel K."/>
            <person name="Kozera C."/>
            <person name="Curtis B.A."/>
            <person name="Parsons B.J."/>
            <person name="Bowman S."/>
            <person name="Archibald J.M."/>
        </authorList>
    </citation>
    <scope>NUCLEOTIDE SEQUENCE [LARGE SCALE GENOMIC DNA]</scope>
    <source>
        <strain evidence="5 6">CCMP644</strain>
    </source>
</reference>
<dbReference type="CDD" id="cd00200">
    <property type="entry name" value="WD40"/>
    <property type="match status" value="1"/>
</dbReference>
<feature type="repeat" description="WD" evidence="4">
    <location>
        <begin position="288"/>
        <end position="313"/>
    </location>
</feature>
<evidence type="ECO:0000256" key="4">
    <source>
        <dbReference type="PROSITE-ProRule" id="PRU00221"/>
    </source>
</evidence>
<feature type="repeat" description="WD" evidence="4">
    <location>
        <begin position="187"/>
        <end position="228"/>
    </location>
</feature>
<evidence type="ECO:0000313" key="5">
    <source>
        <dbReference type="EMBL" id="ABW98032.1"/>
    </source>
</evidence>
<dbReference type="InterPro" id="IPR045223">
    <property type="entry name" value="RACK1-like"/>
</dbReference>
<keyword evidence="5" id="KW-0542">Nucleomorph</keyword>
<feature type="repeat" description="WD" evidence="4">
    <location>
        <begin position="101"/>
        <end position="133"/>
    </location>
</feature>
<name>A9BKM7_HEMAN</name>
<dbReference type="FunFam" id="2.130.10.10:FF:000615">
    <property type="entry name" value="Receptor for activated C kinase 1"/>
    <property type="match status" value="1"/>
</dbReference>
<dbReference type="GeneID" id="5739690"/>
<organism evidence="5 6">
    <name type="scientific">Hemiselmis andersenii</name>
    <name type="common">Cryptophyte alga</name>
    <dbReference type="NCBI Taxonomy" id="464988"/>
    <lineage>
        <taxon>Eukaryota</taxon>
        <taxon>Cryptophyceae</taxon>
        <taxon>Cryptomonadales</taxon>
        <taxon>Hemiselmidaceae</taxon>
        <taxon>Hemiselmis</taxon>
    </lineage>
</organism>
<sequence length="313" mass="35469">MEKKLTLNSSISAHSGWVTSISTALNDFKIFATGSRDFLIFIWEITQNKNFFAIIKKRLQGHSHFISDLVLSPDGKFCISSSWDTTLRLWDLNTCKTVRRFLGHKKDILSVALSSDNRLIISGSRDNTIKLWNTLGECKDTFFEPKNSSWVSCVKFLPGEEPLILSSYWDGLIKLWKVSTNQIKSKLPGHKGYINCLAVSPDGSLCASGGKDGTVMLWDLQEEKHLYSLESGDIITSLCFSPNRYWLCASTHSGIKVWDLETKDLLEDLKLNKSDLNQEIKKDIPCISTKWTIDGSFFFTGHIDGKLRIWSLK</sequence>
<comment type="similarity">
    <text evidence="1">Belongs to the WD repeat G protein beta family. Ribosomal protein RACK1 subfamily.</text>
</comment>
<dbReference type="PROSITE" id="PS50082">
    <property type="entry name" value="WD_REPEATS_2"/>
    <property type="match status" value="5"/>
</dbReference>
<feature type="repeat" description="WD" evidence="4">
    <location>
        <begin position="59"/>
        <end position="100"/>
    </location>
</feature>
<feature type="repeat" description="WD" evidence="4">
    <location>
        <begin position="11"/>
        <end position="53"/>
    </location>
</feature>
<dbReference type="PANTHER" id="PTHR19868">
    <property type="entry name" value="RECEPTOR FOR ACTIVATED PROTEIN KINASE C RACK1"/>
    <property type="match status" value="1"/>
</dbReference>
<dbReference type="InterPro" id="IPR001680">
    <property type="entry name" value="WD40_rpt"/>
</dbReference>
<dbReference type="GO" id="GO:0045182">
    <property type="term" value="F:translation regulator activity"/>
    <property type="evidence" value="ECO:0007669"/>
    <property type="project" value="InterPro"/>
</dbReference>
<protein>
    <submittedName>
        <fullName evidence="5">Gblp</fullName>
    </submittedName>
</protein>
<evidence type="ECO:0000313" key="6">
    <source>
        <dbReference type="Proteomes" id="UP000243127"/>
    </source>
</evidence>
<dbReference type="RefSeq" id="XP_001712357.1">
    <property type="nucleotide sequence ID" value="XM_001712305.1"/>
</dbReference>
<proteinExistence type="inferred from homology"/>
<dbReference type="InterPro" id="IPR036322">
    <property type="entry name" value="WD40_repeat_dom_sf"/>
</dbReference>
<keyword evidence="2 4" id="KW-0853">WD repeat</keyword>
<dbReference type="SUPFAM" id="SSF50978">
    <property type="entry name" value="WD40 repeat-like"/>
    <property type="match status" value="1"/>
</dbReference>
<dbReference type="PROSITE" id="PS00678">
    <property type="entry name" value="WD_REPEATS_1"/>
    <property type="match status" value="2"/>
</dbReference>
<dbReference type="InterPro" id="IPR015943">
    <property type="entry name" value="WD40/YVTN_repeat-like_dom_sf"/>
</dbReference>
<dbReference type="InterPro" id="IPR019775">
    <property type="entry name" value="WD40_repeat_CS"/>
</dbReference>
<dbReference type="PRINTS" id="PR00320">
    <property type="entry name" value="GPROTEINBRPT"/>
</dbReference>
<evidence type="ECO:0000256" key="3">
    <source>
        <dbReference type="ARBA" id="ARBA00022737"/>
    </source>
</evidence>
<dbReference type="SMART" id="SM00320">
    <property type="entry name" value="WD40"/>
    <property type="match status" value="7"/>
</dbReference>